<evidence type="ECO:0000259" key="1">
    <source>
        <dbReference type="Pfam" id="PF00534"/>
    </source>
</evidence>
<evidence type="ECO:0000259" key="2">
    <source>
        <dbReference type="Pfam" id="PF13439"/>
    </source>
</evidence>
<dbReference type="GO" id="GO:1901135">
    <property type="term" value="P:carbohydrate derivative metabolic process"/>
    <property type="evidence" value="ECO:0007669"/>
    <property type="project" value="UniProtKB-ARBA"/>
</dbReference>
<protein>
    <submittedName>
        <fullName evidence="3">Glycosyltransferase</fullName>
    </submittedName>
</protein>
<dbReference type="Gene3D" id="3.40.50.2000">
    <property type="entry name" value="Glycogen Phosphorylase B"/>
    <property type="match status" value="2"/>
</dbReference>
<dbReference type="Proteomes" id="UP000434870">
    <property type="component" value="Unassembled WGS sequence"/>
</dbReference>
<dbReference type="RefSeq" id="WP_151656308.1">
    <property type="nucleotide sequence ID" value="NZ_WBVP01000021.1"/>
</dbReference>
<proteinExistence type="predicted"/>
<dbReference type="EMBL" id="WBVP01000021">
    <property type="protein sequence ID" value="KAB2823519.1"/>
    <property type="molecule type" value="Genomic_DNA"/>
</dbReference>
<feature type="domain" description="Glycosyltransferase subfamily 4-like N-terminal" evidence="2">
    <location>
        <begin position="16"/>
        <end position="181"/>
    </location>
</feature>
<dbReference type="Pfam" id="PF00534">
    <property type="entry name" value="Glycos_transf_1"/>
    <property type="match status" value="1"/>
</dbReference>
<gene>
    <name evidence="3" type="ORF">F8B77_15200</name>
</gene>
<dbReference type="CDD" id="cd03811">
    <property type="entry name" value="GT4_GT28_WabH-like"/>
    <property type="match status" value="1"/>
</dbReference>
<dbReference type="SUPFAM" id="SSF53756">
    <property type="entry name" value="UDP-Glycosyltransferase/glycogen phosphorylase"/>
    <property type="match status" value="1"/>
</dbReference>
<comment type="caution">
    <text evidence="3">The sequence shown here is derived from an EMBL/GenBank/DDBJ whole genome shotgun (WGS) entry which is preliminary data.</text>
</comment>
<dbReference type="GO" id="GO:0016757">
    <property type="term" value="F:glycosyltransferase activity"/>
    <property type="evidence" value="ECO:0007669"/>
    <property type="project" value="InterPro"/>
</dbReference>
<organism evidence="3 4">
    <name type="scientific">Aliivibrio finisterrensis</name>
    <dbReference type="NCBI Taxonomy" id="511998"/>
    <lineage>
        <taxon>Bacteria</taxon>
        <taxon>Pseudomonadati</taxon>
        <taxon>Pseudomonadota</taxon>
        <taxon>Gammaproteobacteria</taxon>
        <taxon>Vibrionales</taxon>
        <taxon>Vibrionaceae</taxon>
        <taxon>Aliivibrio</taxon>
    </lineage>
</organism>
<accession>A0A6N6RPZ0</accession>
<keyword evidence="3" id="KW-0808">Transferase</keyword>
<evidence type="ECO:0000313" key="4">
    <source>
        <dbReference type="Proteomes" id="UP000434870"/>
    </source>
</evidence>
<name>A0A6N6RPZ0_9GAMM</name>
<dbReference type="InterPro" id="IPR028098">
    <property type="entry name" value="Glyco_trans_4-like_N"/>
</dbReference>
<sequence length="357" mass="40511">MKNNKAIFIIPNLQGNGAERFVLSIYNGLSKLKGVECHIICFEECIEYNLPEDINLHIVSPPKIKGFRSFIKRKLQAKFIENYIIAEIGIPDIILSNLTSADKLTKYFTLPKVYHVIHSTTSIEHLKSRIGFKRFLAKKKIESIYSKHDRICVSEGAAEDLNNNFTLPGINHVIYNPVNVEEIRILSQSTISQFENMKYFVHIGKFNDAKRHDRLIKAYKLANVDEHLILLGKGPKEQQARKLVNELGLSDKVIFAGHQQNPYPTLTASQGLILSSDYEGLPTVILEALSVGVPVISTDCNSGPREILPKSSLSRLNPNSLAKKISELSRETEKFKCKLDDKFRIETVVKEYYKLLK</sequence>
<dbReference type="InterPro" id="IPR001296">
    <property type="entry name" value="Glyco_trans_1"/>
</dbReference>
<dbReference type="Pfam" id="PF13439">
    <property type="entry name" value="Glyco_transf_4"/>
    <property type="match status" value="1"/>
</dbReference>
<feature type="domain" description="Glycosyl transferase family 1" evidence="1">
    <location>
        <begin position="195"/>
        <end position="332"/>
    </location>
</feature>
<dbReference type="AlphaFoldDB" id="A0A6N6RPZ0"/>
<reference evidence="3 4" key="1">
    <citation type="submission" date="2019-09" db="EMBL/GenBank/DDBJ databases">
        <title>Genome of Aliivibrio finisterrensis LMG 23869 (type strain).</title>
        <authorList>
            <person name="Bowman J.P."/>
        </authorList>
    </citation>
    <scope>NUCLEOTIDE SEQUENCE [LARGE SCALE GENOMIC DNA]</scope>
    <source>
        <strain evidence="3 4">LMG 23869</strain>
    </source>
</reference>
<dbReference type="PANTHER" id="PTHR12526">
    <property type="entry name" value="GLYCOSYLTRANSFERASE"/>
    <property type="match status" value="1"/>
</dbReference>
<evidence type="ECO:0000313" key="3">
    <source>
        <dbReference type="EMBL" id="KAB2823519.1"/>
    </source>
</evidence>